<feature type="compositionally biased region" description="Basic and acidic residues" evidence="2">
    <location>
        <begin position="7"/>
        <end position="16"/>
    </location>
</feature>
<reference evidence="4 5" key="1">
    <citation type="submission" date="2016-12" db="EMBL/GenBank/DDBJ databases">
        <title>Isolation and genomic insights into novel planktonic Zetaproteobacteria from stratified waters of the Chesapeake Bay.</title>
        <authorList>
            <person name="McAllister S.M."/>
            <person name="Kato S."/>
            <person name="Chan C.S."/>
            <person name="Chiu B.K."/>
            <person name="Field E.K."/>
        </authorList>
    </citation>
    <scope>NUCLEOTIDE SEQUENCE [LARGE SCALE GENOMIC DNA]</scope>
    <source>
        <strain evidence="4 5">CP-5</strain>
    </source>
</reference>
<dbReference type="AlphaFoldDB" id="A0A2K8L257"/>
<evidence type="ECO:0000313" key="5">
    <source>
        <dbReference type="Proteomes" id="UP000231701"/>
    </source>
</evidence>
<organism evidence="4 5">
    <name type="scientific">Mariprofundus aestuarium</name>
    <dbReference type="NCBI Taxonomy" id="1921086"/>
    <lineage>
        <taxon>Bacteria</taxon>
        <taxon>Pseudomonadati</taxon>
        <taxon>Pseudomonadota</taxon>
        <taxon>Candidatius Mariprofundia</taxon>
        <taxon>Mariprofundales</taxon>
        <taxon>Mariprofundaceae</taxon>
        <taxon>Mariprofundus</taxon>
    </lineage>
</organism>
<dbReference type="KEGG" id="maes:Ga0123461_1507"/>
<dbReference type="PANTHER" id="PTHR30486:SF15">
    <property type="entry name" value="TYPE II_IV SECRETION SYSTEM ATPASE"/>
    <property type="match status" value="1"/>
</dbReference>
<feature type="domain" description="Bacterial type II secretion system protein E" evidence="3">
    <location>
        <begin position="94"/>
        <end position="369"/>
    </location>
</feature>
<proteinExistence type="inferred from homology"/>
<feature type="region of interest" description="Disordered" evidence="2">
    <location>
        <begin position="1"/>
        <end position="26"/>
    </location>
</feature>
<keyword evidence="5" id="KW-1185">Reference proteome</keyword>
<dbReference type="Pfam" id="PF00437">
    <property type="entry name" value="T2SSE"/>
    <property type="match status" value="1"/>
</dbReference>
<dbReference type="InterPro" id="IPR050921">
    <property type="entry name" value="T4SS_GSP_E_ATPase"/>
</dbReference>
<dbReference type="InterPro" id="IPR001482">
    <property type="entry name" value="T2SS/T4SS_dom"/>
</dbReference>
<dbReference type="CDD" id="cd01130">
    <property type="entry name" value="VirB11-like_ATPase"/>
    <property type="match status" value="1"/>
</dbReference>
<dbReference type="SUPFAM" id="SSF52540">
    <property type="entry name" value="P-loop containing nucleoside triphosphate hydrolases"/>
    <property type="match status" value="1"/>
</dbReference>
<dbReference type="GO" id="GO:0016887">
    <property type="term" value="F:ATP hydrolysis activity"/>
    <property type="evidence" value="ECO:0007669"/>
    <property type="project" value="InterPro"/>
</dbReference>
<gene>
    <name evidence="4" type="ORF">Ga0123461_1507</name>
</gene>
<dbReference type="Gene3D" id="3.40.50.300">
    <property type="entry name" value="P-loop containing nucleotide triphosphate hydrolases"/>
    <property type="match status" value="1"/>
</dbReference>
<evidence type="ECO:0000259" key="3">
    <source>
        <dbReference type="Pfam" id="PF00437"/>
    </source>
</evidence>
<dbReference type="Proteomes" id="UP000231701">
    <property type="component" value="Chromosome"/>
</dbReference>
<dbReference type="EMBL" id="CP018799">
    <property type="protein sequence ID" value="ATX79921.1"/>
    <property type="molecule type" value="Genomic_DNA"/>
</dbReference>
<evidence type="ECO:0000256" key="1">
    <source>
        <dbReference type="ARBA" id="ARBA00006611"/>
    </source>
</evidence>
<sequence length="449" mass="50377">MTTISDSPHDHWDEYHASSADRSTDQTKFQAFKQRVHRRLLERMNLKIIDQVDEASVRKQIAQEVRDIIAEEPTPLNAKERARLESEIQDEVLGLGPLETLLADPTVNDILVNTFNQIYVERRGILERTDIRFQNNEHLQRIIDKIASSVGRRVDESSPMVDARLADGSRVNAIIPPAALDGPILSIRKFSVDPFQISDLVEFKAMTPRMATFLAAAVKARINILISGGTGSGKTTLLNALSGFVPEKERIVTIEDSAELQLQQPHVVRLEVRPPNIEGKGEITQRDLVRNCLRMRPDRIVVGEVRGAESLDMLQAMNTGHDGSLTTIHANTPRDALTRLEHMVGMSGVPIPTNVVRQQIAAAINLLISAERMLDGRRVVTSIQEITGMEGEIVNMQEIYKFDRKTVDESGHVVGEFRATGIRPRMISRFIERGITLSDDLFDPKYVYE</sequence>
<accession>A0A2K8L257</accession>
<evidence type="ECO:0000256" key="2">
    <source>
        <dbReference type="SAM" id="MobiDB-lite"/>
    </source>
</evidence>
<evidence type="ECO:0000313" key="4">
    <source>
        <dbReference type="EMBL" id="ATX79921.1"/>
    </source>
</evidence>
<protein>
    <submittedName>
        <fullName evidence="4">Pilus assembly protein CpaF</fullName>
    </submittedName>
</protein>
<dbReference type="InterPro" id="IPR027417">
    <property type="entry name" value="P-loop_NTPase"/>
</dbReference>
<dbReference type="Gene3D" id="3.30.450.380">
    <property type="match status" value="1"/>
</dbReference>
<name>A0A2K8L257_MARES</name>
<dbReference type="PANTHER" id="PTHR30486">
    <property type="entry name" value="TWITCHING MOTILITY PROTEIN PILT"/>
    <property type="match status" value="1"/>
</dbReference>
<comment type="similarity">
    <text evidence="1">Belongs to the GSP E family.</text>
</comment>